<dbReference type="Proteomes" id="UP001189429">
    <property type="component" value="Unassembled WGS sequence"/>
</dbReference>
<gene>
    <name evidence="2" type="ORF">PCOR1329_LOCUS38557</name>
</gene>
<keyword evidence="3" id="KW-1185">Reference proteome</keyword>
<feature type="region of interest" description="Disordered" evidence="1">
    <location>
        <begin position="87"/>
        <end position="137"/>
    </location>
</feature>
<proteinExistence type="predicted"/>
<accession>A0ABN9TH57</accession>
<reference evidence="2" key="1">
    <citation type="submission" date="2023-10" db="EMBL/GenBank/DDBJ databases">
        <authorList>
            <person name="Chen Y."/>
            <person name="Shah S."/>
            <person name="Dougan E. K."/>
            <person name="Thang M."/>
            <person name="Chan C."/>
        </authorList>
    </citation>
    <scope>NUCLEOTIDE SEQUENCE [LARGE SCALE GENOMIC DNA]</scope>
</reference>
<sequence>MYLLGVWAQSKTLDTKYTSSLLEEVGSLSNGMACAYSLFQMHVPAGPAPEDSFQLEHFVRDTLEPLAVRFHELKAVIDNLLRSPEKKLRRAASDPVQPDEALAAASSSAQEAESVSESQELAEQAQDSQQLHEESQR</sequence>
<feature type="compositionally biased region" description="Low complexity" evidence="1">
    <location>
        <begin position="100"/>
        <end position="129"/>
    </location>
</feature>
<protein>
    <submittedName>
        <fullName evidence="2">Uncharacterized protein</fullName>
    </submittedName>
</protein>
<dbReference type="EMBL" id="CAUYUJ010014667">
    <property type="protein sequence ID" value="CAK0844475.1"/>
    <property type="molecule type" value="Genomic_DNA"/>
</dbReference>
<evidence type="ECO:0000313" key="2">
    <source>
        <dbReference type="EMBL" id="CAK0844475.1"/>
    </source>
</evidence>
<evidence type="ECO:0000313" key="3">
    <source>
        <dbReference type="Proteomes" id="UP001189429"/>
    </source>
</evidence>
<evidence type="ECO:0000256" key="1">
    <source>
        <dbReference type="SAM" id="MobiDB-lite"/>
    </source>
</evidence>
<name>A0ABN9TH57_9DINO</name>
<organism evidence="2 3">
    <name type="scientific">Prorocentrum cordatum</name>
    <dbReference type="NCBI Taxonomy" id="2364126"/>
    <lineage>
        <taxon>Eukaryota</taxon>
        <taxon>Sar</taxon>
        <taxon>Alveolata</taxon>
        <taxon>Dinophyceae</taxon>
        <taxon>Prorocentrales</taxon>
        <taxon>Prorocentraceae</taxon>
        <taxon>Prorocentrum</taxon>
    </lineage>
</organism>
<comment type="caution">
    <text evidence="2">The sequence shown here is derived from an EMBL/GenBank/DDBJ whole genome shotgun (WGS) entry which is preliminary data.</text>
</comment>